<feature type="transmembrane region" description="Helical" evidence="8">
    <location>
        <begin position="125"/>
        <end position="152"/>
    </location>
</feature>
<proteinExistence type="inferred from homology"/>
<reference evidence="10" key="2">
    <citation type="submission" date="2020-09" db="EMBL/GenBank/DDBJ databases">
        <authorList>
            <person name="Sun Q."/>
            <person name="Kim S."/>
        </authorList>
    </citation>
    <scope>NUCLEOTIDE SEQUENCE</scope>
    <source>
        <strain evidence="10">KCTC 42650</strain>
    </source>
</reference>
<comment type="similarity">
    <text evidence="2">Belongs to the binding-protein-dependent transport system permease family. CysTW subfamily.</text>
</comment>
<keyword evidence="3 8" id="KW-0813">Transport</keyword>
<dbReference type="InterPro" id="IPR000515">
    <property type="entry name" value="MetI-like"/>
</dbReference>
<dbReference type="CDD" id="cd06261">
    <property type="entry name" value="TM_PBP2"/>
    <property type="match status" value="1"/>
</dbReference>
<dbReference type="Pfam" id="PF00528">
    <property type="entry name" value="BPD_transp_1"/>
    <property type="match status" value="1"/>
</dbReference>
<dbReference type="EMBL" id="BNCJ01000002">
    <property type="protein sequence ID" value="GHF42721.1"/>
    <property type="molecule type" value="Genomic_DNA"/>
</dbReference>
<feature type="transmembrane region" description="Helical" evidence="8">
    <location>
        <begin position="185"/>
        <end position="209"/>
    </location>
</feature>
<dbReference type="GO" id="GO:0055085">
    <property type="term" value="P:transmembrane transport"/>
    <property type="evidence" value="ECO:0007669"/>
    <property type="project" value="InterPro"/>
</dbReference>
<feature type="transmembrane region" description="Helical" evidence="8">
    <location>
        <begin position="61"/>
        <end position="84"/>
    </location>
</feature>
<dbReference type="InterPro" id="IPR051789">
    <property type="entry name" value="Bact_Polyamine_Transport"/>
</dbReference>
<feature type="transmembrane region" description="Helical" evidence="8">
    <location>
        <begin position="96"/>
        <end position="119"/>
    </location>
</feature>
<dbReference type="AlphaFoldDB" id="A0A8J3GVC6"/>
<dbReference type="PANTHER" id="PTHR43848">
    <property type="entry name" value="PUTRESCINE TRANSPORT SYSTEM PERMEASE PROTEIN POTI"/>
    <property type="match status" value="1"/>
</dbReference>
<keyword evidence="6 8" id="KW-1133">Transmembrane helix</keyword>
<evidence type="ECO:0000256" key="4">
    <source>
        <dbReference type="ARBA" id="ARBA00022475"/>
    </source>
</evidence>
<evidence type="ECO:0000256" key="6">
    <source>
        <dbReference type="ARBA" id="ARBA00022989"/>
    </source>
</evidence>
<dbReference type="PROSITE" id="PS50928">
    <property type="entry name" value="ABC_TM1"/>
    <property type="match status" value="1"/>
</dbReference>
<evidence type="ECO:0000256" key="8">
    <source>
        <dbReference type="RuleBase" id="RU363032"/>
    </source>
</evidence>
<evidence type="ECO:0000256" key="7">
    <source>
        <dbReference type="ARBA" id="ARBA00023136"/>
    </source>
</evidence>
<dbReference type="Gene3D" id="1.10.3720.10">
    <property type="entry name" value="MetI-like"/>
    <property type="match status" value="1"/>
</dbReference>
<comment type="caution">
    <text evidence="10">The sequence shown here is derived from an EMBL/GenBank/DDBJ whole genome shotgun (WGS) entry which is preliminary data.</text>
</comment>
<dbReference type="InterPro" id="IPR035906">
    <property type="entry name" value="MetI-like_sf"/>
</dbReference>
<dbReference type="PANTHER" id="PTHR43848:SF2">
    <property type="entry name" value="PUTRESCINE TRANSPORT SYSTEM PERMEASE PROTEIN POTI"/>
    <property type="match status" value="1"/>
</dbReference>
<evidence type="ECO:0000313" key="11">
    <source>
        <dbReference type="Proteomes" id="UP000626220"/>
    </source>
</evidence>
<feature type="domain" description="ABC transmembrane type-1" evidence="9">
    <location>
        <begin position="61"/>
        <end position="248"/>
    </location>
</feature>
<sequence length="258" mass="27975">MNGPRLAASWTLLVFAFMYLPVAVVLLFSLNDSEIIAFPLQGLTLDWYREVVSDPRLARGFGITMMVAAPVAVLSTLLGALAALALTRYDMRFKAAFAALLLVPFLIPRLILAVGQLIVLSDLGIARSLVTVVLGQTVVILPFTSMIIASVLMRVDRRLEEAATDLGASAWSVFRRVTLPLMRNGLIAAMFIAFVLASSETVLTTFVSGRQQPLSLLVASDFRFAISPSLNALAVLIVFGNIALVLLGEAVRRRSLRK</sequence>
<evidence type="ECO:0000256" key="3">
    <source>
        <dbReference type="ARBA" id="ARBA00022448"/>
    </source>
</evidence>
<keyword evidence="4" id="KW-1003">Cell membrane</keyword>
<dbReference type="RefSeq" id="WP_189679227.1">
    <property type="nucleotide sequence ID" value="NZ_BNCJ01000002.1"/>
</dbReference>
<feature type="transmembrane region" description="Helical" evidence="8">
    <location>
        <begin position="12"/>
        <end position="30"/>
    </location>
</feature>
<keyword evidence="5 8" id="KW-0812">Transmembrane</keyword>
<evidence type="ECO:0000313" key="10">
    <source>
        <dbReference type="EMBL" id="GHF42721.1"/>
    </source>
</evidence>
<dbReference type="GO" id="GO:0005886">
    <property type="term" value="C:plasma membrane"/>
    <property type="evidence" value="ECO:0007669"/>
    <property type="project" value="UniProtKB-SubCell"/>
</dbReference>
<accession>A0A8J3GVC6</accession>
<dbReference type="SUPFAM" id="SSF161098">
    <property type="entry name" value="MetI-like"/>
    <property type="match status" value="1"/>
</dbReference>
<keyword evidence="11" id="KW-1185">Reference proteome</keyword>
<evidence type="ECO:0000256" key="1">
    <source>
        <dbReference type="ARBA" id="ARBA00004651"/>
    </source>
</evidence>
<reference evidence="10" key="1">
    <citation type="journal article" date="2014" name="Int. J. Syst. Evol. Microbiol.">
        <title>Complete genome sequence of Corynebacterium casei LMG S-19264T (=DSM 44701T), isolated from a smear-ripened cheese.</title>
        <authorList>
            <consortium name="US DOE Joint Genome Institute (JGI-PGF)"/>
            <person name="Walter F."/>
            <person name="Albersmeier A."/>
            <person name="Kalinowski J."/>
            <person name="Ruckert C."/>
        </authorList>
    </citation>
    <scope>NUCLEOTIDE SEQUENCE</scope>
    <source>
        <strain evidence="10">KCTC 42650</strain>
    </source>
</reference>
<comment type="subcellular location">
    <subcellularLocation>
        <location evidence="1 8">Cell membrane</location>
        <topology evidence="1 8">Multi-pass membrane protein</topology>
    </subcellularLocation>
</comment>
<protein>
    <submittedName>
        <fullName evidence="10">ABC transporter permease</fullName>
    </submittedName>
</protein>
<evidence type="ECO:0000256" key="5">
    <source>
        <dbReference type="ARBA" id="ARBA00022692"/>
    </source>
</evidence>
<evidence type="ECO:0000259" key="9">
    <source>
        <dbReference type="PROSITE" id="PS50928"/>
    </source>
</evidence>
<organism evidence="10 11">
    <name type="scientific">Seohaeicola zhoushanensis</name>
    <dbReference type="NCBI Taxonomy" id="1569283"/>
    <lineage>
        <taxon>Bacteria</taxon>
        <taxon>Pseudomonadati</taxon>
        <taxon>Pseudomonadota</taxon>
        <taxon>Alphaproteobacteria</taxon>
        <taxon>Rhodobacterales</taxon>
        <taxon>Roseobacteraceae</taxon>
        <taxon>Seohaeicola</taxon>
    </lineage>
</organism>
<dbReference type="Proteomes" id="UP000626220">
    <property type="component" value="Unassembled WGS sequence"/>
</dbReference>
<evidence type="ECO:0000256" key="2">
    <source>
        <dbReference type="ARBA" id="ARBA00007069"/>
    </source>
</evidence>
<keyword evidence="7 8" id="KW-0472">Membrane</keyword>
<gene>
    <name evidence="10" type="ORF">GCM10017056_13140</name>
</gene>
<name>A0A8J3GVC6_9RHOB</name>
<feature type="transmembrane region" description="Helical" evidence="8">
    <location>
        <begin position="229"/>
        <end position="248"/>
    </location>
</feature>